<comment type="subcellular location">
    <subcellularLocation>
        <location evidence="1">Cell membrane</location>
        <topology evidence="1">Multi-pass membrane protein</topology>
    </subcellularLocation>
</comment>
<dbReference type="NCBIfam" id="TIGR00797">
    <property type="entry name" value="matE"/>
    <property type="match status" value="1"/>
</dbReference>
<feature type="transmembrane region" description="Helical" evidence="10">
    <location>
        <begin position="163"/>
        <end position="184"/>
    </location>
</feature>
<dbReference type="GO" id="GO:0015297">
    <property type="term" value="F:antiporter activity"/>
    <property type="evidence" value="ECO:0007669"/>
    <property type="project" value="UniProtKB-KW"/>
</dbReference>
<evidence type="ECO:0000256" key="10">
    <source>
        <dbReference type="SAM" id="Phobius"/>
    </source>
</evidence>
<accession>A0AAE6W2I9</accession>
<feature type="transmembrane region" description="Helical" evidence="10">
    <location>
        <begin position="55"/>
        <end position="74"/>
    </location>
</feature>
<feature type="transmembrane region" description="Helical" evidence="10">
    <location>
        <begin position="190"/>
        <end position="215"/>
    </location>
</feature>
<dbReference type="GO" id="GO:0042910">
    <property type="term" value="F:xenobiotic transmembrane transporter activity"/>
    <property type="evidence" value="ECO:0007669"/>
    <property type="project" value="InterPro"/>
</dbReference>
<keyword evidence="6 10" id="KW-1133">Transmembrane helix</keyword>
<evidence type="ECO:0000256" key="5">
    <source>
        <dbReference type="ARBA" id="ARBA00022692"/>
    </source>
</evidence>
<dbReference type="AlphaFoldDB" id="A0AAE6W2I9"/>
<feature type="transmembrane region" description="Helical" evidence="10">
    <location>
        <begin position="389"/>
        <end position="409"/>
    </location>
</feature>
<dbReference type="PIRSF" id="PIRSF006603">
    <property type="entry name" value="DinF"/>
    <property type="match status" value="1"/>
</dbReference>
<organism evidence="11 12">
    <name type="scientific">Akkermansia massiliensis</name>
    <dbReference type="NCBI Taxonomy" id="2927224"/>
    <lineage>
        <taxon>Bacteria</taxon>
        <taxon>Pseudomonadati</taxon>
        <taxon>Verrucomicrobiota</taxon>
        <taxon>Verrucomicrobiia</taxon>
        <taxon>Verrucomicrobiales</taxon>
        <taxon>Akkermansiaceae</taxon>
        <taxon>Akkermansia</taxon>
    </lineage>
</organism>
<gene>
    <name evidence="11" type="ORF">DMI76_10630</name>
</gene>
<keyword evidence="4" id="KW-1003">Cell membrane</keyword>
<keyword evidence="5 10" id="KW-0812">Transmembrane</keyword>
<keyword evidence="2" id="KW-0813">Transport</keyword>
<evidence type="ECO:0000256" key="7">
    <source>
        <dbReference type="ARBA" id="ARBA00023065"/>
    </source>
</evidence>
<name>A0AAE6W2I9_9BACT</name>
<evidence type="ECO:0000256" key="1">
    <source>
        <dbReference type="ARBA" id="ARBA00004651"/>
    </source>
</evidence>
<evidence type="ECO:0000313" key="11">
    <source>
        <dbReference type="EMBL" id="QHV63792.1"/>
    </source>
</evidence>
<evidence type="ECO:0000256" key="2">
    <source>
        <dbReference type="ARBA" id="ARBA00022448"/>
    </source>
</evidence>
<proteinExistence type="predicted"/>
<evidence type="ECO:0000313" key="12">
    <source>
        <dbReference type="Proteomes" id="UP000642553"/>
    </source>
</evidence>
<dbReference type="InterPro" id="IPR050222">
    <property type="entry name" value="MATE_MdtK"/>
</dbReference>
<dbReference type="InterPro" id="IPR002528">
    <property type="entry name" value="MATE_fam"/>
</dbReference>
<dbReference type="InterPro" id="IPR048279">
    <property type="entry name" value="MdtK-like"/>
</dbReference>
<protein>
    <recommendedName>
        <fullName evidence="9">Multidrug-efflux transporter</fullName>
    </recommendedName>
</protein>
<keyword evidence="8 10" id="KW-0472">Membrane</keyword>
<dbReference type="CDD" id="cd13131">
    <property type="entry name" value="MATE_NorM_like"/>
    <property type="match status" value="1"/>
</dbReference>
<feature type="transmembrane region" description="Helical" evidence="10">
    <location>
        <begin position="421"/>
        <end position="443"/>
    </location>
</feature>
<evidence type="ECO:0000256" key="4">
    <source>
        <dbReference type="ARBA" id="ARBA00022475"/>
    </source>
</evidence>
<keyword evidence="7" id="KW-0406">Ion transport</keyword>
<keyword evidence="3" id="KW-0050">Antiport</keyword>
<evidence type="ECO:0000256" key="3">
    <source>
        <dbReference type="ARBA" id="ARBA00022449"/>
    </source>
</evidence>
<feature type="transmembrane region" description="Helical" evidence="10">
    <location>
        <begin position="278"/>
        <end position="303"/>
    </location>
</feature>
<dbReference type="Pfam" id="PF01554">
    <property type="entry name" value="MatE"/>
    <property type="match status" value="2"/>
</dbReference>
<evidence type="ECO:0000256" key="8">
    <source>
        <dbReference type="ARBA" id="ARBA00023136"/>
    </source>
</evidence>
<feature type="transmembrane region" description="Helical" evidence="10">
    <location>
        <begin position="131"/>
        <end position="151"/>
    </location>
</feature>
<feature type="transmembrane region" description="Helical" evidence="10">
    <location>
        <begin position="236"/>
        <end position="266"/>
    </location>
</feature>
<sequence>MNKTWNLKEMKKLIPLALPVLVVNLSIVGMGAVDAIVAGRAGVTDMAAVALGSSVYLPVALFACGVLMIIGPVIANMRGKSHESRVGYMTNHGLWLALMLSLVSMPVIYVLRNVFGWISDDAAMCRMASAYMFAIMWGLPANLGFVALKSLNEGSNMTRPAMYVGLCGLLLNIPLNYMFVFGMYGFPRMGGAGCGAATAVIFYIEFLLMFLLVYFNPKHRPYRRQIISWRRPTPSVITHLVRLGVPIGVSQLCEVMLFCAAALVLAPLGETQVASHQIAGNVGGLVFMLPLSVGLAASIRVAYHHGRNDLAGTRSAILSSYVLVLTICLCTFGGITLFREQIVHLYNDSELIVSTASVLLVLAAAYQLPDCLQVLSVGVLRGFRDTASITFITFFSYWMVGFPACYILARTDWIVPAMGARGIWTGFIIGLSVAAVLLLWRVVRTVKREFKMMRFHEQ</sequence>
<dbReference type="Proteomes" id="UP000642553">
    <property type="component" value="Chromosome"/>
</dbReference>
<dbReference type="GO" id="GO:0006811">
    <property type="term" value="P:monoatomic ion transport"/>
    <property type="evidence" value="ECO:0007669"/>
    <property type="project" value="UniProtKB-KW"/>
</dbReference>
<feature type="transmembrane region" description="Helical" evidence="10">
    <location>
        <begin position="94"/>
        <end position="111"/>
    </location>
</feature>
<dbReference type="PANTHER" id="PTHR43298:SF2">
    <property type="entry name" value="FMN_FAD EXPORTER YEEO-RELATED"/>
    <property type="match status" value="1"/>
</dbReference>
<feature type="transmembrane region" description="Helical" evidence="10">
    <location>
        <begin position="315"/>
        <end position="339"/>
    </location>
</feature>
<evidence type="ECO:0000256" key="6">
    <source>
        <dbReference type="ARBA" id="ARBA00022989"/>
    </source>
</evidence>
<evidence type="ECO:0000256" key="9">
    <source>
        <dbReference type="ARBA" id="ARBA00031636"/>
    </source>
</evidence>
<dbReference type="GO" id="GO:0005886">
    <property type="term" value="C:plasma membrane"/>
    <property type="evidence" value="ECO:0007669"/>
    <property type="project" value="UniProtKB-SubCell"/>
</dbReference>
<dbReference type="PANTHER" id="PTHR43298">
    <property type="entry name" value="MULTIDRUG RESISTANCE PROTEIN NORM-RELATED"/>
    <property type="match status" value="1"/>
</dbReference>
<dbReference type="EMBL" id="CP029701">
    <property type="protein sequence ID" value="QHV63792.1"/>
    <property type="molecule type" value="Genomic_DNA"/>
</dbReference>
<dbReference type="RefSeq" id="WP_102728766.1">
    <property type="nucleotide sequence ID" value="NZ_JBNBZO010000008.1"/>
</dbReference>
<reference evidence="11" key="1">
    <citation type="submission" date="2018-05" db="EMBL/GenBank/DDBJ databases">
        <title>Complete genome sequnece of Akkermansia muciniphila EB-AMDK-40.</title>
        <authorList>
            <person name="Nam Y.-D."/>
            <person name="Chung W.-H."/>
            <person name="Park Y.S."/>
            <person name="Kang J."/>
        </authorList>
    </citation>
    <scope>NUCLEOTIDE SEQUENCE</scope>
    <source>
        <strain evidence="11">EB-AMDK-40</strain>
    </source>
</reference>